<evidence type="ECO:0000259" key="1">
    <source>
        <dbReference type="Pfam" id="PF07059"/>
    </source>
</evidence>
<evidence type="ECO:0000313" key="2">
    <source>
        <dbReference type="EMBL" id="KAF4352199.1"/>
    </source>
</evidence>
<dbReference type="InterPro" id="IPR045096">
    <property type="entry name" value="EDR2-like"/>
</dbReference>
<dbReference type="PANTHER" id="PTHR12136:SF91">
    <property type="entry name" value="PROTEIN ENHANCED DISEASE RESISTANCE 2-LIKE"/>
    <property type="match status" value="1"/>
</dbReference>
<evidence type="ECO:0000313" key="4">
    <source>
        <dbReference type="Proteomes" id="UP000583929"/>
    </source>
</evidence>
<dbReference type="Pfam" id="PF07059">
    <property type="entry name" value="EDR2_C"/>
    <property type="match status" value="1"/>
</dbReference>
<dbReference type="InterPro" id="IPR009769">
    <property type="entry name" value="EDR2_C"/>
</dbReference>
<sequence length="59" mass="5989">MDHEENGGGITALALNCNYHRGTNYLEIDVDIGSSAIASAILHLVLGGSCGSDGGRKGS</sequence>
<dbReference type="PANTHER" id="PTHR12136">
    <property type="entry name" value="ENHANCED DISEASE RESISTANCE-RELATED"/>
    <property type="match status" value="1"/>
</dbReference>
<dbReference type="EMBL" id="JAATIQ010000533">
    <property type="protein sequence ID" value="KAF4352199.1"/>
    <property type="molecule type" value="Genomic_DNA"/>
</dbReference>
<protein>
    <recommendedName>
        <fullName evidence="1">Protein ENHANCED DISEASE RESISTANCE 2 C-terminal domain-containing protein</fullName>
    </recommendedName>
</protein>
<dbReference type="Proteomes" id="UP000583929">
    <property type="component" value="Unassembled WGS sequence"/>
</dbReference>
<organism evidence="3 4">
    <name type="scientific">Cannabis sativa</name>
    <name type="common">Hemp</name>
    <name type="synonym">Marijuana</name>
    <dbReference type="NCBI Taxonomy" id="3483"/>
    <lineage>
        <taxon>Eukaryota</taxon>
        <taxon>Viridiplantae</taxon>
        <taxon>Streptophyta</taxon>
        <taxon>Embryophyta</taxon>
        <taxon>Tracheophyta</taxon>
        <taxon>Spermatophyta</taxon>
        <taxon>Magnoliopsida</taxon>
        <taxon>eudicotyledons</taxon>
        <taxon>Gunneridae</taxon>
        <taxon>Pentapetalae</taxon>
        <taxon>rosids</taxon>
        <taxon>fabids</taxon>
        <taxon>Rosales</taxon>
        <taxon>Cannabaceae</taxon>
        <taxon>Cannabis</taxon>
    </lineage>
</organism>
<dbReference type="AlphaFoldDB" id="A0A7J6G0J3"/>
<reference evidence="3 4" key="1">
    <citation type="journal article" date="2020" name="bioRxiv">
        <title>Sequence and annotation of 42 cannabis genomes reveals extensive copy number variation in cannabinoid synthesis and pathogen resistance genes.</title>
        <authorList>
            <person name="Mckernan K.J."/>
            <person name="Helbert Y."/>
            <person name="Kane L.T."/>
            <person name="Ebling H."/>
            <person name="Zhang L."/>
            <person name="Liu B."/>
            <person name="Eaton Z."/>
            <person name="Mclaughlin S."/>
            <person name="Kingan S."/>
            <person name="Baybayan P."/>
            <person name="Concepcion G."/>
            <person name="Jordan M."/>
            <person name="Riva A."/>
            <person name="Barbazuk W."/>
            <person name="Harkins T."/>
        </authorList>
    </citation>
    <scope>NUCLEOTIDE SEQUENCE [LARGE SCALE GENOMIC DNA]</scope>
    <source>
        <strain evidence="4">cv. Jamaican Lion 4</strain>
        <strain evidence="3">Father</strain>
        <tissue evidence="3">Leaf</tissue>
    </source>
</reference>
<gene>
    <name evidence="3" type="ORF">G4B88_017231</name>
    <name evidence="2" type="ORF">G4B88_019335</name>
</gene>
<feature type="domain" description="Protein ENHANCED DISEASE RESISTANCE 2 C-terminal" evidence="1">
    <location>
        <begin position="11"/>
        <end position="47"/>
    </location>
</feature>
<accession>A0A7J6G0J3</accession>
<dbReference type="EMBL" id="JAATIQ010000153">
    <property type="protein sequence ID" value="KAF4376495.1"/>
    <property type="molecule type" value="Genomic_DNA"/>
</dbReference>
<name>A0A7J6G0J3_CANSA</name>
<evidence type="ECO:0000313" key="3">
    <source>
        <dbReference type="EMBL" id="KAF4376495.1"/>
    </source>
</evidence>
<keyword evidence="4" id="KW-1185">Reference proteome</keyword>
<comment type="caution">
    <text evidence="3">The sequence shown here is derived from an EMBL/GenBank/DDBJ whole genome shotgun (WGS) entry which is preliminary data.</text>
</comment>
<proteinExistence type="predicted"/>